<sequence length="936" mass="101490">MKQKIVSIMLSCMLCFWTFGLAESTTASAIVNSDKTLLVQQPIMKKNYHVQGLQTMPVTKMAISGPTFTASPATVTFSNLVQGYRSNDTLTIQQYITLTKIGLPSEVISNVRASLSGGASTSFIHGTVPLDTLGAGVGSTVLNIRPKVGLAPGTYTETLTLTADGGLSESVQISFTVNPLIHAATPTIHSQPSTKNVFEGELATLSVNASISDSGTLNYQWFSNTVDNTSGGTPILDANSASYTVPTNTIGTTYYYVGLINTNNNVNGTKTASIFSNTAQVTVKPITDAVIPLIHSQPLNKTVYEEENVILTVDASVNDGGNLSYQWYSHTNNSTMGGTLIHGATNASYTVPTNVSGTMYYYVVVTNTNLSVGGVKTATAISNVAQVTVKSLVTAVTDAKAALTIGYTAADNVLHVTQPLQLATAGLHDTAISWTSSNPSVIQPNGVVMRPTYGDSSVTLTATIRKGSVTDTKIFTVIVKGFNDFTPSPMIEESVNTREPLTITMAMGNDQMVSRVEIKRVENADGTWHDTITFTTQNMIEMLAKLTENNANTVYMLMPDMLDRISQIDISIPRNALTLLQNSDVHLIMETQGVSINISNDSLDIVEEDLYFRIIPIKTQAAQQAIEERARIEEQVKNLVGVTTIELLGRPMKIETNLQNRPVTLTLPLPSAITQQQLEHLVVYIEHSDGTKEVIQGQVVPFDDKTSGLQFDVDKFSTFSTLYVPEDDPIEPPNQEDTIQVPYIKGYADGTFRPDMAVTRAQIASMFARYVTNNNIPEATVTFADTEEHDAKNAIEYVRTMGLFNGISSTTFNPNGTMTRAQMATVAMRWIEANCLESHTAAFCLEPTTDKIFTDVAPNDWAANAIQQISALGIMTGVDSATFKPNSTLTRAQAVKVLNRLFELELLTTVDTASFTDVTPAHWAFYEIQTAVKNSQ</sequence>
<feature type="signal peptide" evidence="2">
    <location>
        <begin position="1"/>
        <end position="22"/>
    </location>
</feature>
<keyword evidence="1 2" id="KW-0732">Signal</keyword>
<dbReference type="EMBL" id="BRZA01000002">
    <property type="protein sequence ID" value="GLC89008.1"/>
    <property type="molecule type" value="Genomic_DNA"/>
</dbReference>
<keyword evidence="5" id="KW-1185">Reference proteome</keyword>
<evidence type="ECO:0000313" key="4">
    <source>
        <dbReference type="EMBL" id="GLC89008.1"/>
    </source>
</evidence>
<comment type="caution">
    <text evidence="4">The sequence shown here is derived from an EMBL/GenBank/DDBJ whole genome shotgun (WGS) entry which is preliminary data.</text>
</comment>
<name>A0ABQ5NKW8_9BACI</name>
<dbReference type="PROSITE" id="PS51272">
    <property type="entry name" value="SLH"/>
    <property type="match status" value="3"/>
</dbReference>
<feature type="domain" description="SLH" evidence="3">
    <location>
        <begin position="717"/>
        <end position="777"/>
    </location>
</feature>
<dbReference type="RefSeq" id="WP_264988758.1">
    <property type="nucleotide sequence ID" value="NZ_BRZA01000002.1"/>
</dbReference>
<dbReference type="Proteomes" id="UP001065593">
    <property type="component" value="Unassembled WGS sequence"/>
</dbReference>
<dbReference type="Pfam" id="PF20578">
    <property type="entry name" value="aBig_2"/>
    <property type="match status" value="1"/>
</dbReference>
<dbReference type="InterPro" id="IPR001119">
    <property type="entry name" value="SLH_dom"/>
</dbReference>
<feature type="domain" description="SLH" evidence="3">
    <location>
        <begin position="778"/>
        <end position="841"/>
    </location>
</feature>
<dbReference type="Pfam" id="PF00395">
    <property type="entry name" value="SLH"/>
    <property type="match status" value="3"/>
</dbReference>
<feature type="chain" id="PRO_5047441806" description="SLH domain-containing protein" evidence="2">
    <location>
        <begin position="23"/>
        <end position="936"/>
    </location>
</feature>
<protein>
    <recommendedName>
        <fullName evidence="3">SLH domain-containing protein</fullName>
    </recommendedName>
</protein>
<dbReference type="InterPro" id="IPR046780">
    <property type="entry name" value="aBig_2"/>
</dbReference>
<reference evidence="4" key="1">
    <citation type="submission" date="2022-08" db="EMBL/GenBank/DDBJ databases">
        <title>Draft genome sequence of Lysinibacillus sp. strain KH24.</title>
        <authorList>
            <person name="Kanbe H."/>
            <person name="Itoh H."/>
        </authorList>
    </citation>
    <scope>NUCLEOTIDE SEQUENCE</scope>
    <source>
        <strain evidence="4">KH24</strain>
    </source>
</reference>
<accession>A0ABQ5NKW8</accession>
<dbReference type="Gene3D" id="2.60.40.2700">
    <property type="match status" value="2"/>
</dbReference>
<evidence type="ECO:0000256" key="2">
    <source>
        <dbReference type="SAM" id="SignalP"/>
    </source>
</evidence>
<organism evidence="4 5">
    <name type="scientific">Lysinibacillus piscis</name>
    <dbReference type="NCBI Taxonomy" id="2518931"/>
    <lineage>
        <taxon>Bacteria</taxon>
        <taxon>Bacillati</taxon>
        <taxon>Bacillota</taxon>
        <taxon>Bacilli</taxon>
        <taxon>Bacillales</taxon>
        <taxon>Bacillaceae</taxon>
        <taxon>Lysinibacillus</taxon>
    </lineage>
</organism>
<gene>
    <name evidence="4" type="ORF">LYSBPC_21350</name>
</gene>
<evidence type="ECO:0000259" key="3">
    <source>
        <dbReference type="PROSITE" id="PS51272"/>
    </source>
</evidence>
<dbReference type="PANTHER" id="PTHR43308">
    <property type="entry name" value="OUTER MEMBRANE PROTEIN ALPHA-RELATED"/>
    <property type="match status" value="1"/>
</dbReference>
<proteinExistence type="predicted"/>
<evidence type="ECO:0000256" key="1">
    <source>
        <dbReference type="ARBA" id="ARBA00022729"/>
    </source>
</evidence>
<dbReference type="InterPro" id="IPR051465">
    <property type="entry name" value="Cell_Envelope_Struct_Comp"/>
</dbReference>
<feature type="domain" description="SLH" evidence="3">
    <location>
        <begin position="849"/>
        <end position="912"/>
    </location>
</feature>
<evidence type="ECO:0000313" key="5">
    <source>
        <dbReference type="Proteomes" id="UP001065593"/>
    </source>
</evidence>